<evidence type="ECO:0000313" key="1">
    <source>
        <dbReference type="EMBL" id="OIN09073.1"/>
    </source>
</evidence>
<dbReference type="OrthoDB" id="5674874at2"/>
<evidence type="ECO:0000313" key="2">
    <source>
        <dbReference type="Proteomes" id="UP000243073"/>
    </source>
</evidence>
<dbReference type="Proteomes" id="UP000243073">
    <property type="component" value="Unassembled WGS sequence"/>
</dbReference>
<name>A0A1J4QCK9_9GAMM</name>
<dbReference type="STRING" id="1414654.BFR47_02010"/>
<protein>
    <submittedName>
        <fullName evidence="1">Phage tail protein</fullName>
    </submittedName>
</protein>
<gene>
    <name evidence="1" type="ORF">BFR47_02010</name>
</gene>
<sequence length="188" mass="22071">MNKHQQQAPDLPEHKAPWWMDGNGLKEPHFLSKGLHAFWRRLWHWLLIPLQQLDPLECSEAMLNLIAWDRGIQRFSNEPVALYRKRVKYAFANARDAGESAGFKRIFERLGIGWVEVHERQPDQPWDVITIELADMELAGNQQLLNVLIQHYGRTCRRYRFQVVYPQPLRLHAARFSGSYQNFGAKLG</sequence>
<reference evidence="1 2" key="1">
    <citation type="submission" date="2016-07" db="EMBL/GenBank/DDBJ databases">
        <title>Draft Genome Sequence of Oceanisphaera psychrotolerans, isolated from coastal sediment samples.</title>
        <authorList>
            <person name="Zhuo S."/>
            <person name="Ruan Z."/>
        </authorList>
    </citation>
    <scope>NUCLEOTIDE SEQUENCE [LARGE SCALE GENOMIC DNA]</scope>
    <source>
        <strain evidence="1 2">LAM-WHM-ZC</strain>
    </source>
</reference>
<dbReference type="RefSeq" id="WP_071472741.1">
    <property type="nucleotide sequence ID" value="NZ_MDKE01000022.1"/>
</dbReference>
<accession>A0A1J4QCK9</accession>
<comment type="caution">
    <text evidence="1">The sequence shown here is derived from an EMBL/GenBank/DDBJ whole genome shotgun (WGS) entry which is preliminary data.</text>
</comment>
<dbReference type="Pfam" id="PF09684">
    <property type="entry name" value="Tail_P2_I"/>
    <property type="match status" value="1"/>
</dbReference>
<keyword evidence="2" id="KW-1185">Reference proteome</keyword>
<dbReference type="EMBL" id="MDKE01000022">
    <property type="protein sequence ID" value="OIN09073.1"/>
    <property type="molecule type" value="Genomic_DNA"/>
</dbReference>
<dbReference type="InterPro" id="IPR006521">
    <property type="entry name" value="Tail_protein_I"/>
</dbReference>
<dbReference type="AlphaFoldDB" id="A0A1J4QCK9"/>
<organism evidence="1 2">
    <name type="scientific">Oceanisphaera psychrotolerans</name>
    <dbReference type="NCBI Taxonomy" id="1414654"/>
    <lineage>
        <taxon>Bacteria</taxon>
        <taxon>Pseudomonadati</taxon>
        <taxon>Pseudomonadota</taxon>
        <taxon>Gammaproteobacteria</taxon>
        <taxon>Aeromonadales</taxon>
        <taxon>Aeromonadaceae</taxon>
        <taxon>Oceanisphaera</taxon>
    </lineage>
</organism>
<proteinExistence type="predicted"/>